<dbReference type="PANTHER" id="PTHR13462:SF10">
    <property type="entry name" value="CALCIUM UNIPORTER PROTEIN, MITOCHONDRIAL"/>
    <property type="match status" value="1"/>
</dbReference>
<dbReference type="InterPro" id="IPR006769">
    <property type="entry name" value="MCU_C"/>
</dbReference>
<evidence type="ECO:0000256" key="6">
    <source>
        <dbReference type="ARBA" id="ARBA00022692"/>
    </source>
</evidence>
<evidence type="ECO:0000256" key="8">
    <source>
        <dbReference type="ARBA" id="ARBA00022837"/>
    </source>
</evidence>
<protein>
    <recommendedName>
        <fullName evidence="15">Calcium uniporter protein</fullName>
    </recommendedName>
</protein>
<keyword evidence="5 15" id="KW-0107">Calcium channel</keyword>
<dbReference type="GO" id="GO:0051560">
    <property type="term" value="P:mitochondrial calcium ion homeostasis"/>
    <property type="evidence" value="ECO:0007669"/>
    <property type="project" value="UniProtKB-UniRule"/>
</dbReference>
<keyword evidence="12 15" id="KW-0472">Membrane</keyword>
<evidence type="ECO:0000313" key="18">
    <source>
        <dbReference type="Proteomes" id="UP000326759"/>
    </source>
</evidence>
<evidence type="ECO:0000256" key="12">
    <source>
        <dbReference type="ARBA" id="ARBA00023136"/>
    </source>
</evidence>
<evidence type="ECO:0000256" key="15">
    <source>
        <dbReference type="RuleBase" id="RU367035"/>
    </source>
</evidence>
<name>A0A5N5TLG5_9CRUS</name>
<evidence type="ECO:0000256" key="3">
    <source>
        <dbReference type="ARBA" id="ARBA00022448"/>
    </source>
</evidence>
<feature type="non-terminal residue" evidence="17">
    <location>
        <position position="1"/>
    </location>
</feature>
<comment type="subcellular location">
    <subcellularLocation>
        <location evidence="1 15">Mitochondrion inner membrane</location>
        <topology evidence="1 15">Multi-pass membrane protein</topology>
    </subcellularLocation>
</comment>
<comment type="domain">
    <text evidence="15">The selectivity filter, in which calcium ions are arranged in single file, is composed of two acidic rings separated by one helical turn along the central axis of the channel pore.</text>
</comment>
<evidence type="ECO:0000256" key="1">
    <source>
        <dbReference type="ARBA" id="ARBA00004448"/>
    </source>
</evidence>
<dbReference type="PANTHER" id="PTHR13462">
    <property type="entry name" value="CALCIUM UNIPORTER PROTEIN, MITOCHONDRIAL"/>
    <property type="match status" value="1"/>
</dbReference>
<dbReference type="AlphaFoldDB" id="A0A5N5TLG5"/>
<keyword evidence="9 15" id="KW-1133">Transmembrane helix</keyword>
<evidence type="ECO:0000256" key="14">
    <source>
        <dbReference type="ARBA" id="ARBA00036634"/>
    </source>
</evidence>
<evidence type="ECO:0000256" key="4">
    <source>
        <dbReference type="ARBA" id="ARBA00022568"/>
    </source>
</evidence>
<dbReference type="EMBL" id="SEYY01000535">
    <property type="protein sequence ID" value="KAB7507015.1"/>
    <property type="molecule type" value="Genomic_DNA"/>
</dbReference>
<evidence type="ECO:0000256" key="2">
    <source>
        <dbReference type="ARBA" id="ARBA00005653"/>
    </source>
</evidence>
<evidence type="ECO:0000256" key="10">
    <source>
        <dbReference type="ARBA" id="ARBA00023065"/>
    </source>
</evidence>
<keyword evidence="4 15" id="KW-0109">Calcium transport</keyword>
<keyword evidence="3 15" id="KW-0813">Transport</keyword>
<keyword evidence="11 15" id="KW-0496">Mitochondrion</keyword>
<keyword evidence="6 15" id="KW-0812">Transmembrane</keyword>
<accession>A0A5N5TLG5</accession>
<feature type="transmembrane region" description="Helical" evidence="15">
    <location>
        <begin position="135"/>
        <end position="153"/>
    </location>
</feature>
<evidence type="ECO:0000256" key="9">
    <source>
        <dbReference type="ARBA" id="ARBA00022989"/>
    </source>
</evidence>
<dbReference type="GO" id="GO:1990246">
    <property type="term" value="C:uniplex complex"/>
    <property type="evidence" value="ECO:0007669"/>
    <property type="project" value="TreeGrafter"/>
</dbReference>
<comment type="catalytic activity">
    <reaction evidence="14">
        <text>Ca(2+)(in) = Ca(2+)(out)</text>
        <dbReference type="Rhea" id="RHEA:29671"/>
        <dbReference type="ChEBI" id="CHEBI:29108"/>
    </reaction>
</comment>
<dbReference type="Pfam" id="PF04678">
    <property type="entry name" value="MCU"/>
    <property type="match status" value="1"/>
</dbReference>
<evidence type="ECO:0000256" key="13">
    <source>
        <dbReference type="ARBA" id="ARBA00023303"/>
    </source>
</evidence>
<feature type="domain" description="Calcium uniporter protein C-terminal" evidence="16">
    <location>
        <begin position="31"/>
        <end position="189"/>
    </location>
</feature>
<evidence type="ECO:0000256" key="7">
    <source>
        <dbReference type="ARBA" id="ARBA00022792"/>
    </source>
</evidence>
<evidence type="ECO:0000256" key="11">
    <source>
        <dbReference type="ARBA" id="ARBA00023128"/>
    </source>
</evidence>
<evidence type="ECO:0000313" key="17">
    <source>
        <dbReference type="EMBL" id="KAB7507015.1"/>
    </source>
</evidence>
<evidence type="ECO:0000259" key="16">
    <source>
        <dbReference type="Pfam" id="PF04678"/>
    </source>
</evidence>
<reference evidence="17 18" key="1">
    <citation type="journal article" date="2019" name="PLoS Biol.">
        <title>Sex chromosomes control vertical transmission of feminizing Wolbachia symbionts in an isopod.</title>
        <authorList>
            <person name="Becking T."/>
            <person name="Chebbi M.A."/>
            <person name="Giraud I."/>
            <person name="Moumen B."/>
            <person name="Laverre T."/>
            <person name="Caubet Y."/>
            <person name="Peccoud J."/>
            <person name="Gilbert C."/>
            <person name="Cordaux R."/>
        </authorList>
    </citation>
    <scope>NUCLEOTIDE SEQUENCE [LARGE SCALE GENOMIC DNA]</scope>
    <source>
        <strain evidence="17">ANa2</strain>
        <tissue evidence="17">Whole body excluding digestive tract and cuticle</tissue>
    </source>
</reference>
<sequence>GIRIASSASIESLFTDDFKVTINDVSYLVNVPSQQRMTLEELSDLGDVRQLVNKLYAALNIDQHQVEKEREILAHIEDVRAKLAPLEKKRSTLVSAAERRTSVLAWSGLGYMALQFGFLARLTWWEYSWDIMEPVTYFVTYGTAIIAYAYYVLTRQDFVLPEIRDRQFLISFYKRAQKVGLNVHEYNRLKERLSHLQGDLKRLRDPLALNLPPSKLEYDPQCHDALTKAQLSIKSFLGLKLNN</sequence>
<keyword evidence="7 15" id="KW-0999">Mitochondrion inner membrane</keyword>
<dbReference type="GO" id="GO:0005262">
    <property type="term" value="F:calcium channel activity"/>
    <property type="evidence" value="ECO:0007669"/>
    <property type="project" value="UniProtKB-UniRule"/>
</dbReference>
<dbReference type="GO" id="GO:0036444">
    <property type="term" value="P:calcium import into the mitochondrion"/>
    <property type="evidence" value="ECO:0007669"/>
    <property type="project" value="TreeGrafter"/>
</dbReference>
<feature type="transmembrane region" description="Helical" evidence="15">
    <location>
        <begin position="103"/>
        <end position="123"/>
    </location>
</feature>
<comment type="function">
    <text evidence="15">Mitochondrial inner membrane calcium uniporter that mediates calcium uptake into mitochondria. Mitochondrial calcium homeostasis plays key roles in cellular physiology and regulates cell bioenergetics, cytoplasmic calcium signals and activation of cell death pathways.</text>
</comment>
<dbReference type="InterPro" id="IPR039055">
    <property type="entry name" value="MCU_fam"/>
</dbReference>
<organism evidence="17 18">
    <name type="scientific">Armadillidium nasatum</name>
    <dbReference type="NCBI Taxonomy" id="96803"/>
    <lineage>
        <taxon>Eukaryota</taxon>
        <taxon>Metazoa</taxon>
        <taxon>Ecdysozoa</taxon>
        <taxon>Arthropoda</taxon>
        <taxon>Crustacea</taxon>
        <taxon>Multicrustacea</taxon>
        <taxon>Malacostraca</taxon>
        <taxon>Eumalacostraca</taxon>
        <taxon>Peracarida</taxon>
        <taxon>Isopoda</taxon>
        <taxon>Oniscidea</taxon>
        <taxon>Crinocheta</taxon>
        <taxon>Armadillidiidae</taxon>
        <taxon>Armadillidium</taxon>
    </lineage>
</organism>
<comment type="similarity">
    <text evidence="2 15">Belongs to the MCU (TC 1.A.77) family.</text>
</comment>
<dbReference type="Proteomes" id="UP000326759">
    <property type="component" value="Unassembled WGS sequence"/>
</dbReference>
<keyword evidence="8 15" id="KW-0106">Calcium</keyword>
<keyword evidence="10 15" id="KW-0406">Ion transport</keyword>
<gene>
    <name evidence="17" type="primary">mcu</name>
    <name evidence="17" type="ORF">Anas_00127</name>
</gene>
<comment type="caution">
    <text evidence="17">The sequence shown here is derived from an EMBL/GenBank/DDBJ whole genome shotgun (WGS) entry which is preliminary data.</text>
</comment>
<keyword evidence="13 15" id="KW-0407">Ion channel</keyword>
<dbReference type="GO" id="GO:0015292">
    <property type="term" value="F:uniporter activity"/>
    <property type="evidence" value="ECO:0007669"/>
    <property type="project" value="UniProtKB-UniRule"/>
</dbReference>
<evidence type="ECO:0000256" key="5">
    <source>
        <dbReference type="ARBA" id="ARBA00022673"/>
    </source>
</evidence>
<keyword evidence="18" id="KW-1185">Reference proteome</keyword>
<proteinExistence type="inferred from homology"/>
<dbReference type="OrthoDB" id="278338at2759"/>